<evidence type="ECO:0000256" key="1">
    <source>
        <dbReference type="ARBA" id="ARBA00004651"/>
    </source>
</evidence>
<protein>
    <recommendedName>
        <fullName evidence="6">TVP38/TMEM64 family membrane protein</fullName>
    </recommendedName>
</protein>
<dbReference type="EMBL" id="JAVDVX010000005">
    <property type="protein sequence ID" value="MDR7090942.1"/>
    <property type="molecule type" value="Genomic_DNA"/>
</dbReference>
<keyword evidence="5 6" id="KW-0472">Membrane</keyword>
<comment type="similarity">
    <text evidence="6">Belongs to the TVP38/TMEM64 family.</text>
</comment>
<dbReference type="InterPro" id="IPR015414">
    <property type="entry name" value="TMEM64"/>
</dbReference>
<proteinExistence type="inferred from homology"/>
<evidence type="ECO:0000256" key="5">
    <source>
        <dbReference type="ARBA" id="ARBA00023136"/>
    </source>
</evidence>
<accession>A0ABU1V0G3</accession>
<evidence type="ECO:0000313" key="8">
    <source>
        <dbReference type="EMBL" id="MDR7090942.1"/>
    </source>
</evidence>
<evidence type="ECO:0000256" key="4">
    <source>
        <dbReference type="ARBA" id="ARBA00022989"/>
    </source>
</evidence>
<evidence type="ECO:0000259" key="7">
    <source>
        <dbReference type="Pfam" id="PF09335"/>
    </source>
</evidence>
<comment type="caution">
    <text evidence="8">The sequence shown here is derived from an EMBL/GenBank/DDBJ whole genome shotgun (WGS) entry which is preliminary data.</text>
</comment>
<feature type="transmembrane region" description="Helical" evidence="6">
    <location>
        <begin position="47"/>
        <end position="77"/>
    </location>
</feature>
<dbReference type="PANTHER" id="PTHR12677:SF59">
    <property type="entry name" value="GOLGI APPARATUS MEMBRANE PROTEIN TVP38-RELATED"/>
    <property type="match status" value="1"/>
</dbReference>
<reference evidence="8 9" key="1">
    <citation type="submission" date="2023-07" db="EMBL/GenBank/DDBJ databases">
        <title>Sorghum-associated microbial communities from plants grown in Nebraska, USA.</title>
        <authorList>
            <person name="Schachtman D."/>
        </authorList>
    </citation>
    <scope>NUCLEOTIDE SEQUENCE [LARGE SCALE GENOMIC DNA]</scope>
    <source>
        <strain evidence="8 9">BE190</strain>
    </source>
</reference>
<feature type="transmembrane region" description="Helical" evidence="6">
    <location>
        <begin position="89"/>
        <end position="110"/>
    </location>
</feature>
<organism evidence="8 9">
    <name type="scientific">Cellvibrio fibrivorans</name>
    <dbReference type="NCBI Taxonomy" id="126350"/>
    <lineage>
        <taxon>Bacteria</taxon>
        <taxon>Pseudomonadati</taxon>
        <taxon>Pseudomonadota</taxon>
        <taxon>Gammaproteobacteria</taxon>
        <taxon>Cellvibrionales</taxon>
        <taxon>Cellvibrionaceae</taxon>
        <taxon>Cellvibrio</taxon>
    </lineage>
</organism>
<comment type="subcellular location">
    <subcellularLocation>
        <location evidence="1 6">Cell membrane</location>
        <topology evidence="1 6">Multi-pass membrane protein</topology>
    </subcellularLocation>
</comment>
<keyword evidence="3 6" id="KW-0812">Transmembrane</keyword>
<evidence type="ECO:0000313" key="9">
    <source>
        <dbReference type="Proteomes" id="UP001253595"/>
    </source>
</evidence>
<evidence type="ECO:0000256" key="3">
    <source>
        <dbReference type="ARBA" id="ARBA00022692"/>
    </source>
</evidence>
<feature type="domain" description="VTT" evidence="7">
    <location>
        <begin position="64"/>
        <end position="181"/>
    </location>
</feature>
<keyword evidence="4 6" id="KW-1133">Transmembrane helix</keyword>
<feature type="transmembrane region" description="Helical" evidence="6">
    <location>
        <begin position="158"/>
        <end position="179"/>
    </location>
</feature>
<dbReference type="RefSeq" id="WP_310073667.1">
    <property type="nucleotide sequence ID" value="NZ_JAVDVX010000005.1"/>
</dbReference>
<evidence type="ECO:0000256" key="2">
    <source>
        <dbReference type="ARBA" id="ARBA00022475"/>
    </source>
</evidence>
<name>A0ABU1V0G3_9GAMM</name>
<gene>
    <name evidence="8" type="ORF">J2X05_002968</name>
</gene>
<keyword evidence="9" id="KW-1185">Reference proteome</keyword>
<feature type="transmembrane region" description="Helical" evidence="6">
    <location>
        <begin position="191"/>
        <end position="210"/>
    </location>
</feature>
<dbReference type="Proteomes" id="UP001253595">
    <property type="component" value="Unassembled WGS sequence"/>
</dbReference>
<comment type="caution">
    <text evidence="6">Lacks conserved residue(s) required for the propagation of feature annotation.</text>
</comment>
<dbReference type="InterPro" id="IPR032816">
    <property type="entry name" value="VTT_dom"/>
</dbReference>
<sequence>MKQLITIALILAAIFASTFIVIKATGILTIEDVRTWLTMASEINPVYVAIAVIILLFSDLFIAVPNLTICILSGYFLGWLGGGLASMTGMMLAGIVGYWICWAIGPKILIKIYKDENKLAEMQHIFSEHSASIILMCRALPILPEVVACLAGANKMSFFRFMVYYSISTVPYSFIAAYAGSKSSLANPTPAILAAIGISLTLWFSWFIFLRRNYPKSDQKPI</sequence>
<dbReference type="Pfam" id="PF09335">
    <property type="entry name" value="VTT_dom"/>
    <property type="match status" value="1"/>
</dbReference>
<dbReference type="PANTHER" id="PTHR12677">
    <property type="entry name" value="GOLGI APPARATUS MEMBRANE PROTEIN TVP38-RELATED"/>
    <property type="match status" value="1"/>
</dbReference>
<keyword evidence="2 6" id="KW-1003">Cell membrane</keyword>
<evidence type="ECO:0000256" key="6">
    <source>
        <dbReference type="RuleBase" id="RU366058"/>
    </source>
</evidence>